<feature type="domain" description="PAS" evidence="9">
    <location>
        <begin position="254"/>
        <end position="324"/>
    </location>
</feature>
<dbReference type="SMART" id="SM00086">
    <property type="entry name" value="PAC"/>
    <property type="match status" value="2"/>
</dbReference>
<dbReference type="Pfam" id="PF13185">
    <property type="entry name" value="GAF_2"/>
    <property type="match status" value="2"/>
</dbReference>
<dbReference type="InterPro" id="IPR003018">
    <property type="entry name" value="GAF"/>
</dbReference>
<dbReference type="EMBL" id="AOJI01000017">
    <property type="protein sequence ID" value="EMA68980.1"/>
    <property type="molecule type" value="Genomic_DNA"/>
</dbReference>
<name>M0PJR5_9EURY</name>
<dbReference type="InterPro" id="IPR013655">
    <property type="entry name" value="PAS_fold_3"/>
</dbReference>
<dbReference type="Pfam" id="PF08447">
    <property type="entry name" value="PAS_3"/>
    <property type="match status" value="1"/>
</dbReference>
<keyword evidence="3" id="KW-0808">Transferase</keyword>
<keyword evidence="4 11" id="KW-0418">Kinase</keyword>
<dbReference type="SUPFAM" id="SSF47384">
    <property type="entry name" value="Homodimeric domain of signal transducing histidine kinase"/>
    <property type="match status" value="1"/>
</dbReference>
<dbReference type="SUPFAM" id="SSF55781">
    <property type="entry name" value="GAF domain-like"/>
    <property type="match status" value="2"/>
</dbReference>
<dbReference type="Gene3D" id="3.30.450.20">
    <property type="entry name" value="PAS domain"/>
    <property type="match status" value="2"/>
</dbReference>
<dbReference type="InterPro" id="IPR000014">
    <property type="entry name" value="PAS"/>
</dbReference>
<dbReference type="InterPro" id="IPR050736">
    <property type="entry name" value="Sensor_HK_Regulatory"/>
</dbReference>
<dbReference type="Pfam" id="PF02518">
    <property type="entry name" value="HATPase_c"/>
    <property type="match status" value="1"/>
</dbReference>
<dbReference type="SMART" id="SM00065">
    <property type="entry name" value="GAF"/>
    <property type="match status" value="2"/>
</dbReference>
<evidence type="ECO:0000313" key="11">
    <source>
        <dbReference type="EMBL" id="EMA68980.1"/>
    </source>
</evidence>
<comment type="catalytic activity">
    <reaction evidence="1">
        <text>ATP + protein L-histidine = ADP + protein N-phospho-L-histidine.</text>
        <dbReference type="EC" id="2.7.13.3"/>
    </reaction>
</comment>
<dbReference type="InterPro" id="IPR036890">
    <property type="entry name" value="HATPase_C_sf"/>
</dbReference>
<dbReference type="Gene3D" id="3.30.565.10">
    <property type="entry name" value="Histidine kinase-like ATPase, C-terminal domain"/>
    <property type="match status" value="1"/>
</dbReference>
<dbReference type="Gene3D" id="3.40.50.2300">
    <property type="match status" value="1"/>
</dbReference>
<proteinExistence type="predicted"/>
<dbReference type="SMART" id="SM00388">
    <property type="entry name" value="HisKA"/>
    <property type="match status" value="1"/>
</dbReference>
<dbReference type="PROSITE" id="PS50110">
    <property type="entry name" value="RESPONSE_REGULATORY"/>
    <property type="match status" value="1"/>
</dbReference>
<evidence type="ECO:0000259" key="9">
    <source>
        <dbReference type="PROSITE" id="PS50112"/>
    </source>
</evidence>
<feature type="modified residue" description="4-aspartylphosphate" evidence="6">
    <location>
        <position position="57"/>
    </location>
</feature>
<dbReference type="CDD" id="cd00130">
    <property type="entry name" value="PAS"/>
    <property type="match status" value="2"/>
</dbReference>
<dbReference type="Pfam" id="PF08448">
    <property type="entry name" value="PAS_4"/>
    <property type="match status" value="1"/>
</dbReference>
<dbReference type="InterPro" id="IPR029016">
    <property type="entry name" value="GAF-like_dom_sf"/>
</dbReference>
<dbReference type="Gene3D" id="1.10.287.130">
    <property type="match status" value="1"/>
</dbReference>
<dbReference type="InterPro" id="IPR035965">
    <property type="entry name" value="PAS-like_dom_sf"/>
</dbReference>
<keyword evidence="5" id="KW-0902">Two-component regulatory system</keyword>
<dbReference type="Proteomes" id="UP000011575">
    <property type="component" value="Unassembled WGS sequence"/>
</dbReference>
<evidence type="ECO:0000313" key="12">
    <source>
        <dbReference type="Proteomes" id="UP000011575"/>
    </source>
</evidence>
<dbReference type="InterPro" id="IPR005467">
    <property type="entry name" value="His_kinase_dom"/>
</dbReference>
<dbReference type="RefSeq" id="WP_007999198.1">
    <property type="nucleotide sequence ID" value="NZ_AOJI01000017.1"/>
</dbReference>
<dbReference type="STRING" id="1230454.C461_05097"/>
<dbReference type="Pfam" id="PF00072">
    <property type="entry name" value="Response_reg"/>
    <property type="match status" value="1"/>
</dbReference>
<sequence length="932" mass="101602">MVDQIRVLHVDDDPDLVGLTASFLEREDDRIAVDTATDATEGLRVLDDRAVDCIVSDHDMPGPNGIEFLRSVRDRDPDLPFILYTGKGSEAVASDAISAGVTDYLQKAGGTEQYEILANRIVEAVEKRRLEREAERTQAHLQAITAHSMDAIITIDADGTIRFANPAVERLFGYDPETLVGESVETLMPADRREQHRYGVERYLQTDDPSIDWSAVELPGRHRDGRGLSLSISFGEFEEDGERRFVGIVRDVSERDRHRAFVEHSTDIVTVLDEAGRFRYLSPSAEEIIGYEPESLYGEPAFEYVHPDDRDAAMESFEETFEETFGGTTGDDPGYPAVEYRFRCADGEYRWLESVGSNRLDGGAVAGYVINTRDVAERKRRERKLAQLREWTQQLNYTRTIAETTRLAVDAVDEIVGAELSGIHLLNEAGDRLEPTALADSVATFFDDLPSYDRDAPAGSRAALAWEAYRGDEPIAIGELSASDRLTEETPTESIVLHPIGDHGLFIISAPTQNAFTETDVLIAEIVANHLEAALDRVVRESRLEGLHDATRSLIRAGSREEIADRVIAAAEDVLGFSVATVRLHDEAAGGLAPIAVSDIADDLLPPRSLFTPDDGSLNWAAFESGEPHVYDDIETVEALDSGTGLRSLMILPIGDTGTISIGETAPDVFDATDEFLARILATAAETAFDAEARTRRLHERSAELERQNDRLAEFASVVSHDLRNPLNVAQGRVELAREEYDSEHLDAAGRAHDRMDTLIGDLLTLAREGQRVSETSTVSLSAVAEACWLNVDTAAATLTVAADLRLEADESRLQQLLENLIRNAIEHGGDDVTVTIGALDDGTGFYVADDGPGIPEDIRDSVFDAGVSTTRTGTGFGLRIVEQVADAHGWEVAVADAADDAGVESAAGTANVVATGARFEITGVDVADRVD</sequence>
<dbReference type="InterPro" id="IPR013656">
    <property type="entry name" value="PAS_4"/>
</dbReference>
<dbReference type="InterPro" id="IPR001789">
    <property type="entry name" value="Sig_transdc_resp-reg_receiver"/>
</dbReference>
<dbReference type="InterPro" id="IPR003661">
    <property type="entry name" value="HisK_dim/P_dom"/>
</dbReference>
<dbReference type="PANTHER" id="PTHR43711:SF1">
    <property type="entry name" value="HISTIDINE KINASE 1"/>
    <property type="match status" value="1"/>
</dbReference>
<dbReference type="InterPro" id="IPR003594">
    <property type="entry name" value="HATPase_dom"/>
</dbReference>
<dbReference type="SMART" id="SM00387">
    <property type="entry name" value="HATPase_c"/>
    <property type="match status" value="1"/>
</dbReference>
<feature type="domain" description="Histidine kinase" evidence="7">
    <location>
        <begin position="718"/>
        <end position="923"/>
    </location>
</feature>
<evidence type="ECO:0000259" key="8">
    <source>
        <dbReference type="PROSITE" id="PS50110"/>
    </source>
</evidence>
<dbReference type="PATRIC" id="fig|1230454.4.peg.1040"/>
<evidence type="ECO:0000259" key="10">
    <source>
        <dbReference type="PROSITE" id="PS50113"/>
    </source>
</evidence>
<protein>
    <recommendedName>
        <fullName evidence="2">histidine kinase</fullName>
        <ecNumber evidence="2">2.7.13.3</ecNumber>
    </recommendedName>
</protein>
<dbReference type="SUPFAM" id="SSF55874">
    <property type="entry name" value="ATPase domain of HSP90 chaperone/DNA topoisomerase II/histidine kinase"/>
    <property type="match status" value="1"/>
</dbReference>
<dbReference type="SUPFAM" id="SSF52172">
    <property type="entry name" value="CheY-like"/>
    <property type="match status" value="1"/>
</dbReference>
<feature type="domain" description="PAS" evidence="9">
    <location>
        <begin position="137"/>
        <end position="207"/>
    </location>
</feature>
<dbReference type="InterPro" id="IPR036097">
    <property type="entry name" value="HisK_dim/P_sf"/>
</dbReference>
<comment type="caution">
    <text evidence="11">The sequence shown here is derived from an EMBL/GenBank/DDBJ whole genome shotgun (WGS) entry which is preliminary data.</text>
</comment>
<gene>
    <name evidence="11" type="ORF">C461_05097</name>
</gene>
<dbReference type="InterPro" id="IPR000700">
    <property type="entry name" value="PAS-assoc_C"/>
</dbReference>
<dbReference type="AlphaFoldDB" id="M0PJR5"/>
<dbReference type="SMART" id="SM00448">
    <property type="entry name" value="REC"/>
    <property type="match status" value="1"/>
</dbReference>
<evidence type="ECO:0000256" key="1">
    <source>
        <dbReference type="ARBA" id="ARBA00000085"/>
    </source>
</evidence>
<evidence type="ECO:0000256" key="6">
    <source>
        <dbReference type="PROSITE-ProRule" id="PRU00169"/>
    </source>
</evidence>
<dbReference type="GO" id="GO:0000155">
    <property type="term" value="F:phosphorelay sensor kinase activity"/>
    <property type="evidence" value="ECO:0007669"/>
    <property type="project" value="InterPro"/>
</dbReference>
<dbReference type="SUPFAM" id="SSF55785">
    <property type="entry name" value="PYP-like sensor domain (PAS domain)"/>
    <property type="match status" value="2"/>
</dbReference>
<keyword evidence="12" id="KW-1185">Reference proteome</keyword>
<evidence type="ECO:0000256" key="5">
    <source>
        <dbReference type="ARBA" id="ARBA00023012"/>
    </source>
</evidence>
<dbReference type="PROSITE" id="PS50113">
    <property type="entry name" value="PAC"/>
    <property type="match status" value="1"/>
</dbReference>
<accession>M0PJR5</accession>
<dbReference type="CDD" id="cd00082">
    <property type="entry name" value="HisKA"/>
    <property type="match status" value="1"/>
</dbReference>
<organism evidence="11 12">
    <name type="scientific">Halorubrum aidingense JCM 13560</name>
    <dbReference type="NCBI Taxonomy" id="1230454"/>
    <lineage>
        <taxon>Archaea</taxon>
        <taxon>Methanobacteriati</taxon>
        <taxon>Methanobacteriota</taxon>
        <taxon>Stenosarchaea group</taxon>
        <taxon>Halobacteria</taxon>
        <taxon>Halobacteriales</taxon>
        <taxon>Haloferacaceae</taxon>
        <taxon>Halorubrum</taxon>
    </lineage>
</organism>
<dbReference type="CDD" id="cd00075">
    <property type="entry name" value="HATPase"/>
    <property type="match status" value="1"/>
</dbReference>
<feature type="domain" description="Response regulatory" evidence="8">
    <location>
        <begin position="6"/>
        <end position="122"/>
    </location>
</feature>
<dbReference type="OrthoDB" id="342253at2157"/>
<dbReference type="SMART" id="SM00091">
    <property type="entry name" value="PAS"/>
    <property type="match status" value="2"/>
</dbReference>
<keyword evidence="6" id="KW-0597">Phosphoprotein</keyword>
<evidence type="ECO:0000259" key="7">
    <source>
        <dbReference type="PROSITE" id="PS50109"/>
    </source>
</evidence>
<dbReference type="PROSITE" id="PS50112">
    <property type="entry name" value="PAS"/>
    <property type="match status" value="2"/>
</dbReference>
<dbReference type="NCBIfam" id="TIGR00229">
    <property type="entry name" value="sensory_box"/>
    <property type="match status" value="2"/>
</dbReference>
<dbReference type="PROSITE" id="PS50109">
    <property type="entry name" value="HIS_KIN"/>
    <property type="match status" value="1"/>
</dbReference>
<dbReference type="EC" id="2.7.13.3" evidence="2"/>
<reference evidence="11 12" key="1">
    <citation type="journal article" date="2014" name="PLoS Genet.">
        <title>Phylogenetically driven sequencing of extremely halophilic archaea reveals strategies for static and dynamic osmo-response.</title>
        <authorList>
            <person name="Becker E.A."/>
            <person name="Seitzer P.M."/>
            <person name="Tritt A."/>
            <person name="Larsen D."/>
            <person name="Krusor M."/>
            <person name="Yao A.I."/>
            <person name="Wu D."/>
            <person name="Madern D."/>
            <person name="Eisen J.A."/>
            <person name="Darling A.E."/>
            <person name="Facciotti M.T."/>
        </authorList>
    </citation>
    <scope>NUCLEOTIDE SEQUENCE [LARGE SCALE GENOMIC DNA]</scope>
    <source>
        <strain evidence="11 12">JCM 13560</strain>
    </source>
</reference>
<feature type="domain" description="PAC" evidence="10">
    <location>
        <begin position="336"/>
        <end position="387"/>
    </location>
</feature>
<dbReference type="Gene3D" id="3.30.450.40">
    <property type="match status" value="2"/>
</dbReference>
<dbReference type="PANTHER" id="PTHR43711">
    <property type="entry name" value="TWO-COMPONENT HISTIDINE KINASE"/>
    <property type="match status" value="1"/>
</dbReference>
<dbReference type="InterPro" id="IPR001610">
    <property type="entry name" value="PAC"/>
</dbReference>
<dbReference type="InterPro" id="IPR011006">
    <property type="entry name" value="CheY-like_superfamily"/>
</dbReference>
<evidence type="ECO:0000256" key="2">
    <source>
        <dbReference type="ARBA" id="ARBA00012438"/>
    </source>
</evidence>
<evidence type="ECO:0000256" key="3">
    <source>
        <dbReference type="ARBA" id="ARBA00022679"/>
    </source>
</evidence>
<evidence type="ECO:0000256" key="4">
    <source>
        <dbReference type="ARBA" id="ARBA00022777"/>
    </source>
</evidence>
<dbReference type="Pfam" id="PF00512">
    <property type="entry name" value="HisKA"/>
    <property type="match status" value="1"/>
</dbReference>